<dbReference type="SUPFAM" id="SSF53474">
    <property type="entry name" value="alpha/beta-Hydrolases"/>
    <property type="match status" value="1"/>
</dbReference>
<comment type="caution">
    <text evidence="10">The sequence shown here is derived from an EMBL/GenBank/DDBJ whole genome shotgun (WGS) entry which is preliminary data.</text>
</comment>
<keyword evidence="5" id="KW-0031">Aminopeptidase</keyword>
<gene>
    <name evidence="10" type="ORF">LLEC1_01689</name>
</gene>
<dbReference type="OrthoDB" id="413400at2759"/>
<comment type="catalytic activity">
    <reaction evidence="1">
        <text>Release of an N-terminal dipeptide, Xaa-Yaa-|-Zaa-, from a polypeptide, preferentially when Yaa is Pro, provided Zaa is neither Pro nor hydroxyproline.</text>
        <dbReference type="EC" id="3.4.14.5"/>
    </reaction>
</comment>
<keyword evidence="7" id="KW-0325">Glycoprotein</keyword>
<evidence type="ECO:0000259" key="8">
    <source>
        <dbReference type="Pfam" id="PF00326"/>
    </source>
</evidence>
<protein>
    <recommendedName>
        <fullName evidence="4">Probable dipeptidyl-aminopeptidase B</fullName>
        <ecNumber evidence="3">3.4.14.5</ecNumber>
    </recommendedName>
</protein>
<sequence>MESEIIANSTVEPHWLPGAASFWYRLGLPNNDQFVLVQCEPATRTAGLDKDGLVAEVEKLTGQKLDFGAPNTNAEEQNLPLDNSNLKGVFAEEEGPSPYASIEVSVRFLNNCSTPLTFEWLDHAADPISWGSIEVGQSKKVSTWQGHLWRISGVENGETYKLLYAAPKENDSDVVVIDEDLLHNRHDARKPKNETVYPRVFIRDNSVWIADEQGKEEEMVSDGGVTNPFDKDRIYISPDKQYAIVWQYTPEQEHLIYLVESSPADQLQPKMKSIQYLKPGDRVRIDRPRLFNLVERKEVSTDDTLFQNPWDLVDIGWSKSGSEYRFLFNERGHQCLRVIGVGVGGNVRALVEESSSTFIDYSSKLHHHLIDDEDENEMIWASERDGWNHLYLYDLGKGWLKNQITKGKWLVKSVERVDEKSRQIWFKSYGIVQGQDPYYAQLARINFDGSGLTVLTDGNGTHSWKWSPDNRYLIDSWSRVDCPPETVLRDGDTGAKIMVLEESQLCCLVDKNWDAIERFATAGRDGTTMIYGIIIRPTSFDTGKKYPILEELYAGPHSYFTPKKFSSLFWLRRWADLGYILVRLDGMGTNWRSKAFHDVCYKNLQDAGFPDRIKWIKEAAATRPWMDIDRVGVRGGSAGGQSVGAALIHHGDFYKAGAADCGCHDNRMDKIWWNEQWLGWPVDKAYEDASNVLHADKLQGNLMLIVGDLDDNVDPSSTLQFANALNKAGKIYEMLIIPGGKHGCGGSTEYGRTRQESFFKRHLQDHREGSLDEMSHSIIQI</sequence>
<proteinExistence type="inferred from homology"/>
<dbReference type="EMBL" id="LUKN01004582">
    <property type="protein sequence ID" value="OAQ95812.1"/>
    <property type="molecule type" value="Genomic_DNA"/>
</dbReference>
<feature type="domain" description="Dipeptidylpeptidase IV N-terminal" evidence="9">
    <location>
        <begin position="200"/>
        <end position="484"/>
    </location>
</feature>
<dbReference type="GO" id="GO:0008239">
    <property type="term" value="F:dipeptidyl-peptidase activity"/>
    <property type="evidence" value="ECO:0007669"/>
    <property type="project" value="UniProtKB-EC"/>
</dbReference>
<accession>A0A179I0W9</accession>
<dbReference type="Pfam" id="PF00326">
    <property type="entry name" value="Peptidase_S9"/>
    <property type="match status" value="1"/>
</dbReference>
<organism evidence="10 11">
    <name type="scientific">Cordyceps confragosa</name>
    <name type="common">Lecanicillium lecanii</name>
    <dbReference type="NCBI Taxonomy" id="2714763"/>
    <lineage>
        <taxon>Eukaryota</taxon>
        <taxon>Fungi</taxon>
        <taxon>Dikarya</taxon>
        <taxon>Ascomycota</taxon>
        <taxon>Pezizomycotina</taxon>
        <taxon>Sordariomycetes</taxon>
        <taxon>Hypocreomycetidae</taxon>
        <taxon>Hypocreales</taxon>
        <taxon>Cordycipitaceae</taxon>
        <taxon>Akanthomyces</taxon>
    </lineage>
</organism>
<keyword evidence="6" id="KW-0720">Serine protease</keyword>
<keyword evidence="5" id="KW-0378">Hydrolase</keyword>
<evidence type="ECO:0000256" key="4">
    <source>
        <dbReference type="ARBA" id="ARBA00014118"/>
    </source>
</evidence>
<dbReference type="SUPFAM" id="SSF49468">
    <property type="entry name" value="VHL"/>
    <property type="match status" value="1"/>
</dbReference>
<evidence type="ECO:0000256" key="2">
    <source>
        <dbReference type="ARBA" id="ARBA00006150"/>
    </source>
</evidence>
<dbReference type="Gene3D" id="2.140.10.30">
    <property type="entry name" value="Dipeptidylpeptidase IV, N-terminal domain"/>
    <property type="match status" value="1"/>
</dbReference>
<dbReference type="Pfam" id="PF00930">
    <property type="entry name" value="DPPIV_N"/>
    <property type="match status" value="1"/>
</dbReference>
<evidence type="ECO:0000313" key="10">
    <source>
        <dbReference type="EMBL" id="OAQ95812.1"/>
    </source>
</evidence>
<evidence type="ECO:0000256" key="5">
    <source>
        <dbReference type="ARBA" id="ARBA00022438"/>
    </source>
</evidence>
<evidence type="ECO:0000256" key="7">
    <source>
        <dbReference type="ARBA" id="ARBA00023180"/>
    </source>
</evidence>
<dbReference type="AlphaFoldDB" id="A0A179I0W9"/>
<feature type="domain" description="Peptidase S9 prolyl oligopeptidase catalytic" evidence="8">
    <location>
        <begin position="574"/>
        <end position="764"/>
    </location>
</feature>
<dbReference type="InterPro" id="IPR050278">
    <property type="entry name" value="Serine_Prot_S9B/DPPIV"/>
</dbReference>
<keyword evidence="11" id="KW-1185">Reference proteome</keyword>
<reference evidence="10 11" key="1">
    <citation type="submission" date="2016-03" db="EMBL/GenBank/DDBJ databases">
        <title>Fine-scale spatial genetic structure of a fungal parasite of coffee scale insects.</title>
        <authorList>
            <person name="Jackson D."/>
            <person name="Zemenick K.A."/>
            <person name="Malloure B."/>
            <person name="Quandt C.A."/>
            <person name="James T.Y."/>
        </authorList>
    </citation>
    <scope>NUCLEOTIDE SEQUENCE [LARGE SCALE GENOMIC DNA]</scope>
    <source>
        <strain evidence="10 11">UM487</strain>
    </source>
</reference>
<evidence type="ECO:0000259" key="9">
    <source>
        <dbReference type="Pfam" id="PF00930"/>
    </source>
</evidence>
<dbReference type="GO" id="GO:0008236">
    <property type="term" value="F:serine-type peptidase activity"/>
    <property type="evidence" value="ECO:0007669"/>
    <property type="project" value="UniProtKB-KW"/>
</dbReference>
<dbReference type="Gene3D" id="3.40.50.1820">
    <property type="entry name" value="alpha/beta hydrolase"/>
    <property type="match status" value="1"/>
</dbReference>
<dbReference type="InterPro" id="IPR002469">
    <property type="entry name" value="Peptidase_S9B_N"/>
</dbReference>
<dbReference type="GO" id="GO:0004177">
    <property type="term" value="F:aminopeptidase activity"/>
    <property type="evidence" value="ECO:0007669"/>
    <property type="project" value="UniProtKB-KW"/>
</dbReference>
<name>A0A179I0W9_CORDF</name>
<dbReference type="Proteomes" id="UP000243081">
    <property type="component" value="Unassembled WGS sequence"/>
</dbReference>
<dbReference type="GO" id="GO:0006508">
    <property type="term" value="P:proteolysis"/>
    <property type="evidence" value="ECO:0007669"/>
    <property type="project" value="InterPro"/>
</dbReference>
<dbReference type="PANTHER" id="PTHR11731:SF118">
    <property type="entry name" value="BLR1971 PROTEIN"/>
    <property type="match status" value="1"/>
</dbReference>
<dbReference type="EC" id="3.4.14.5" evidence="3"/>
<comment type="similarity">
    <text evidence="2">Belongs to the peptidase S9B family.</text>
</comment>
<dbReference type="InterPro" id="IPR029058">
    <property type="entry name" value="AB_hydrolase_fold"/>
</dbReference>
<dbReference type="PANTHER" id="PTHR11731">
    <property type="entry name" value="PROTEASE FAMILY S9B,C DIPEPTIDYL-PEPTIDASE IV-RELATED"/>
    <property type="match status" value="1"/>
</dbReference>
<keyword evidence="5" id="KW-0645">Protease</keyword>
<evidence type="ECO:0000256" key="6">
    <source>
        <dbReference type="ARBA" id="ARBA00022825"/>
    </source>
</evidence>
<dbReference type="SUPFAM" id="SSF82171">
    <property type="entry name" value="DPP6 N-terminal domain-like"/>
    <property type="match status" value="1"/>
</dbReference>
<dbReference type="InterPro" id="IPR001375">
    <property type="entry name" value="Peptidase_S9_cat"/>
</dbReference>
<evidence type="ECO:0000256" key="3">
    <source>
        <dbReference type="ARBA" id="ARBA00012062"/>
    </source>
</evidence>
<dbReference type="InterPro" id="IPR036208">
    <property type="entry name" value="VHL_sf"/>
</dbReference>
<evidence type="ECO:0000256" key="1">
    <source>
        <dbReference type="ARBA" id="ARBA00001257"/>
    </source>
</evidence>
<evidence type="ECO:0000313" key="11">
    <source>
        <dbReference type="Proteomes" id="UP000243081"/>
    </source>
</evidence>
<dbReference type="OMA" id="IWWNELW"/>